<dbReference type="AlphaFoldDB" id="A0A8H5FHJ3"/>
<evidence type="ECO:0000256" key="2">
    <source>
        <dbReference type="ARBA" id="ARBA00010617"/>
    </source>
</evidence>
<dbReference type="PRINTS" id="PR00385">
    <property type="entry name" value="P450"/>
</dbReference>
<evidence type="ECO:0008006" key="11">
    <source>
        <dbReference type="Google" id="ProtNLM"/>
    </source>
</evidence>
<comment type="similarity">
    <text evidence="2">Belongs to the cytochrome P450 family.</text>
</comment>
<keyword evidence="6" id="KW-0408">Iron</keyword>
<dbReference type="OrthoDB" id="1470350at2759"/>
<dbReference type="InterPro" id="IPR001128">
    <property type="entry name" value="Cyt_P450"/>
</dbReference>
<evidence type="ECO:0000256" key="7">
    <source>
        <dbReference type="ARBA" id="ARBA00023033"/>
    </source>
</evidence>
<evidence type="ECO:0000256" key="4">
    <source>
        <dbReference type="ARBA" id="ARBA00022723"/>
    </source>
</evidence>
<dbReference type="GO" id="GO:0005506">
    <property type="term" value="F:iron ion binding"/>
    <property type="evidence" value="ECO:0007669"/>
    <property type="project" value="InterPro"/>
</dbReference>
<gene>
    <name evidence="9" type="ORF">D9758_016735</name>
</gene>
<keyword evidence="8" id="KW-0812">Transmembrane</keyword>
<dbReference type="InterPro" id="IPR047146">
    <property type="entry name" value="Cyt_P450_E_CYP52_fungi"/>
</dbReference>
<protein>
    <recommendedName>
        <fullName evidence="11">Cytochrome P450</fullName>
    </recommendedName>
</protein>
<dbReference type="PANTHER" id="PTHR24287:SF1">
    <property type="entry name" value="P450, PUTATIVE (EUROFUNG)-RELATED"/>
    <property type="match status" value="1"/>
</dbReference>
<dbReference type="InterPro" id="IPR002401">
    <property type="entry name" value="Cyt_P450_E_grp-I"/>
</dbReference>
<evidence type="ECO:0000256" key="1">
    <source>
        <dbReference type="ARBA" id="ARBA00001971"/>
    </source>
</evidence>
<dbReference type="EMBL" id="JAACJM010000226">
    <property type="protein sequence ID" value="KAF5336658.1"/>
    <property type="molecule type" value="Genomic_DNA"/>
</dbReference>
<evidence type="ECO:0000256" key="3">
    <source>
        <dbReference type="ARBA" id="ARBA00022617"/>
    </source>
</evidence>
<keyword evidence="8" id="KW-0472">Membrane</keyword>
<evidence type="ECO:0000256" key="5">
    <source>
        <dbReference type="ARBA" id="ARBA00023002"/>
    </source>
</evidence>
<evidence type="ECO:0000313" key="9">
    <source>
        <dbReference type="EMBL" id="KAF5336658.1"/>
    </source>
</evidence>
<feature type="transmembrane region" description="Helical" evidence="8">
    <location>
        <begin position="12"/>
        <end position="29"/>
    </location>
</feature>
<accession>A0A8H5FHJ3</accession>
<dbReference type="GO" id="GO:0020037">
    <property type="term" value="F:heme binding"/>
    <property type="evidence" value="ECO:0007669"/>
    <property type="project" value="InterPro"/>
</dbReference>
<dbReference type="GO" id="GO:0016705">
    <property type="term" value="F:oxidoreductase activity, acting on paired donors, with incorporation or reduction of molecular oxygen"/>
    <property type="evidence" value="ECO:0007669"/>
    <property type="project" value="InterPro"/>
</dbReference>
<keyword evidence="5" id="KW-0560">Oxidoreductase</keyword>
<evidence type="ECO:0000313" key="10">
    <source>
        <dbReference type="Proteomes" id="UP000559256"/>
    </source>
</evidence>
<dbReference type="SUPFAM" id="SSF48264">
    <property type="entry name" value="Cytochrome P450"/>
    <property type="match status" value="1"/>
</dbReference>
<dbReference type="PANTHER" id="PTHR24287">
    <property type="entry name" value="P450, PUTATIVE (EUROFUNG)-RELATED"/>
    <property type="match status" value="1"/>
</dbReference>
<comment type="cofactor">
    <cofactor evidence="1">
        <name>heme</name>
        <dbReference type="ChEBI" id="CHEBI:30413"/>
    </cofactor>
</comment>
<sequence>MTLKLTPGIRYLFKLFLVVSVPPVASVLLSKYLDLPTWTIVTASALALPAFVALRITYKEIRVRRRAAALGARLAPKTVLKGWPANIDILMRMMENQRTGYPGDGLWEFTARYGPVWNARVLWTDLIFTTNPEHIQRILATDFKNYVKGERFRSAMHSVLGVGVFNSDGDMWKFHRSMTRPFFSRDRITHFELFDRHAEDVIKQMKKRMKEGLAIDFQDLMGRFTLDTATEFLFGSSFHTLNVSLPYPRYFSRSIHSPSNMSSSTQAGDDFASAFYEAQEIISNRGRMGDDIWPLFEILGNRTDKHMKVVSGYVEKVVEEALGRKKKAVEEGKEAKRVDEVEEDETLLDHLVKITDDPTVLRDETLNILLAGRDTTAATLTFCIYLLSAHIHVLSKLRAEVEEKIGLKGKLRFEDIKECRYLRAVINETLRLFPIVPFNVRESVNETTWPSPDPNLPPVYIPAGTEISYSVFMMHRRKDLWGPDAEIFDPERFLDERLTRRKDVSIGSTDRRANSCTKKVHTFGDL</sequence>
<name>A0A8H5FHJ3_9AGAR</name>
<dbReference type="Pfam" id="PF00067">
    <property type="entry name" value="p450"/>
    <property type="match status" value="1"/>
</dbReference>
<proteinExistence type="inferred from homology"/>
<dbReference type="PRINTS" id="PR00463">
    <property type="entry name" value="EP450I"/>
</dbReference>
<reference evidence="9 10" key="1">
    <citation type="journal article" date="2020" name="ISME J.">
        <title>Uncovering the hidden diversity of litter-decomposition mechanisms in mushroom-forming fungi.</title>
        <authorList>
            <person name="Floudas D."/>
            <person name="Bentzer J."/>
            <person name="Ahren D."/>
            <person name="Johansson T."/>
            <person name="Persson P."/>
            <person name="Tunlid A."/>
        </authorList>
    </citation>
    <scope>NUCLEOTIDE SEQUENCE [LARGE SCALE GENOMIC DNA]</scope>
    <source>
        <strain evidence="9 10">CBS 291.85</strain>
    </source>
</reference>
<dbReference type="Proteomes" id="UP000559256">
    <property type="component" value="Unassembled WGS sequence"/>
</dbReference>
<comment type="caution">
    <text evidence="9">The sequence shown here is derived from an EMBL/GenBank/DDBJ whole genome shotgun (WGS) entry which is preliminary data.</text>
</comment>
<keyword evidence="7" id="KW-0503">Monooxygenase</keyword>
<dbReference type="Gene3D" id="1.10.630.10">
    <property type="entry name" value="Cytochrome P450"/>
    <property type="match status" value="1"/>
</dbReference>
<dbReference type="InterPro" id="IPR036396">
    <property type="entry name" value="Cyt_P450_sf"/>
</dbReference>
<organism evidence="9 10">
    <name type="scientific">Tetrapyrgos nigripes</name>
    <dbReference type="NCBI Taxonomy" id="182062"/>
    <lineage>
        <taxon>Eukaryota</taxon>
        <taxon>Fungi</taxon>
        <taxon>Dikarya</taxon>
        <taxon>Basidiomycota</taxon>
        <taxon>Agaricomycotina</taxon>
        <taxon>Agaricomycetes</taxon>
        <taxon>Agaricomycetidae</taxon>
        <taxon>Agaricales</taxon>
        <taxon>Marasmiineae</taxon>
        <taxon>Marasmiaceae</taxon>
        <taxon>Tetrapyrgos</taxon>
    </lineage>
</organism>
<evidence type="ECO:0000256" key="6">
    <source>
        <dbReference type="ARBA" id="ARBA00023004"/>
    </source>
</evidence>
<feature type="transmembrane region" description="Helical" evidence="8">
    <location>
        <begin position="35"/>
        <end position="56"/>
    </location>
</feature>
<keyword evidence="4" id="KW-0479">Metal-binding</keyword>
<keyword evidence="3" id="KW-0349">Heme</keyword>
<keyword evidence="8" id="KW-1133">Transmembrane helix</keyword>
<evidence type="ECO:0000256" key="8">
    <source>
        <dbReference type="SAM" id="Phobius"/>
    </source>
</evidence>
<dbReference type="GO" id="GO:0004497">
    <property type="term" value="F:monooxygenase activity"/>
    <property type="evidence" value="ECO:0007669"/>
    <property type="project" value="UniProtKB-KW"/>
</dbReference>
<keyword evidence="10" id="KW-1185">Reference proteome</keyword>